<organism evidence="3">
    <name type="scientific">viral metagenome</name>
    <dbReference type="NCBI Taxonomy" id="1070528"/>
    <lineage>
        <taxon>unclassified sequences</taxon>
        <taxon>metagenomes</taxon>
        <taxon>organismal metagenomes</taxon>
    </lineage>
</organism>
<dbReference type="GO" id="GO:0016491">
    <property type="term" value="F:oxidoreductase activity"/>
    <property type="evidence" value="ECO:0007669"/>
    <property type="project" value="InterPro"/>
</dbReference>
<dbReference type="AlphaFoldDB" id="A0A6C0IB62"/>
<dbReference type="PANTHER" id="PTHR23409">
    <property type="entry name" value="RIBONUCLEOSIDE-DIPHOSPHATE REDUCTASE SMALL CHAIN"/>
    <property type="match status" value="1"/>
</dbReference>
<dbReference type="CDD" id="cd01049">
    <property type="entry name" value="RNRR2"/>
    <property type="match status" value="1"/>
</dbReference>
<protein>
    <submittedName>
        <fullName evidence="3">Uncharacterized protein</fullName>
    </submittedName>
</protein>
<accession>A0A6C0IB62</accession>
<dbReference type="PROSITE" id="PS00368">
    <property type="entry name" value="RIBORED_SMALL"/>
    <property type="match status" value="1"/>
</dbReference>
<dbReference type="InterPro" id="IPR009078">
    <property type="entry name" value="Ferritin-like_SF"/>
</dbReference>
<reference evidence="3" key="1">
    <citation type="journal article" date="2020" name="Nature">
        <title>Giant virus diversity and host interactions through global metagenomics.</title>
        <authorList>
            <person name="Schulz F."/>
            <person name="Roux S."/>
            <person name="Paez-Espino D."/>
            <person name="Jungbluth S."/>
            <person name="Walsh D.A."/>
            <person name="Denef V.J."/>
            <person name="McMahon K.D."/>
            <person name="Konstantinidis K.T."/>
            <person name="Eloe-Fadrosh E.A."/>
            <person name="Kyrpides N.C."/>
            <person name="Woyke T."/>
        </authorList>
    </citation>
    <scope>NUCLEOTIDE SEQUENCE</scope>
    <source>
        <strain evidence="3">GVMAG-M-3300023184-68</strain>
    </source>
</reference>
<dbReference type="InterPro" id="IPR030475">
    <property type="entry name" value="RNR_small_AS"/>
</dbReference>
<dbReference type="Pfam" id="PF00268">
    <property type="entry name" value="Ribonuc_red_sm"/>
    <property type="match status" value="1"/>
</dbReference>
<dbReference type="InterPro" id="IPR012348">
    <property type="entry name" value="RNR-like"/>
</dbReference>
<evidence type="ECO:0000313" key="3">
    <source>
        <dbReference type="EMBL" id="QHT90281.1"/>
    </source>
</evidence>
<dbReference type="Gene3D" id="1.10.620.20">
    <property type="entry name" value="Ribonucleotide Reductase, subunit A"/>
    <property type="match status" value="1"/>
</dbReference>
<comment type="similarity">
    <text evidence="1">Belongs to the ribonucleoside diphosphate reductase small chain family.</text>
</comment>
<dbReference type="InterPro" id="IPR000358">
    <property type="entry name" value="RNR_small_fam"/>
</dbReference>
<name>A0A6C0IB62_9ZZZZ</name>
<sequence>MSILFSRMSSSDIQTPQVADHPINSLTDNIIYTNNDMDEWSESKMPTTTNFEGDTVGTEAGEVWDSNVVEKPPRKTSFGGSANETNHKREIEPLLLPDENRFVMFPIKHNDVWELYQKSVDSFWKAEDVDLSKDLYDWKKLTDDEQNFIKMVLAFFAASDGIIIENLAQRFMVEIQSAEIRAFYAFQNFMENIHSQMYSLLIDTYIQDPDEKMKLFHAVEHYPCIKKKSEWARKWISDGRSSFATRLLGFAIVEGIFFSSSFASIFWIKRKNILPGLCLSNEYISRDEGLHVEHAVLLYRKLKRKVSKKKFIEIMKDAVDIEIEFITVAIPCRMIGMNADLMIEYIKYVCDRLCLQLGYEKIYGAKNSFDFMEFISLESKTSFFEKRVSDYALSNKNITSDVFDLNADF</sequence>
<dbReference type="InterPro" id="IPR033909">
    <property type="entry name" value="RNR_small"/>
</dbReference>
<evidence type="ECO:0000256" key="2">
    <source>
        <dbReference type="SAM" id="MobiDB-lite"/>
    </source>
</evidence>
<dbReference type="PANTHER" id="PTHR23409:SF18">
    <property type="entry name" value="RIBONUCLEOSIDE-DIPHOSPHATE REDUCTASE SUBUNIT M2"/>
    <property type="match status" value="1"/>
</dbReference>
<dbReference type="SUPFAM" id="SSF47240">
    <property type="entry name" value="Ferritin-like"/>
    <property type="match status" value="1"/>
</dbReference>
<feature type="region of interest" description="Disordered" evidence="2">
    <location>
        <begin position="1"/>
        <end position="20"/>
    </location>
</feature>
<proteinExistence type="inferred from homology"/>
<dbReference type="EMBL" id="MN740153">
    <property type="protein sequence ID" value="QHT90281.1"/>
    <property type="molecule type" value="Genomic_DNA"/>
</dbReference>
<feature type="compositionally biased region" description="Polar residues" evidence="2">
    <location>
        <begin position="7"/>
        <end position="17"/>
    </location>
</feature>
<evidence type="ECO:0000256" key="1">
    <source>
        <dbReference type="ARBA" id="ARBA00009303"/>
    </source>
</evidence>
<dbReference type="GO" id="GO:0009263">
    <property type="term" value="P:deoxyribonucleotide biosynthetic process"/>
    <property type="evidence" value="ECO:0007669"/>
    <property type="project" value="InterPro"/>
</dbReference>